<evidence type="ECO:0000256" key="1">
    <source>
        <dbReference type="SAM" id="Phobius"/>
    </source>
</evidence>
<dbReference type="Proteomes" id="UP001281203">
    <property type="component" value="Unassembled WGS sequence"/>
</dbReference>
<evidence type="ECO:0000313" key="2">
    <source>
        <dbReference type="EMBL" id="MDV2481102.1"/>
    </source>
</evidence>
<dbReference type="EMBL" id="WBKO01000001">
    <property type="protein sequence ID" value="MDV2481102.1"/>
    <property type="molecule type" value="Genomic_DNA"/>
</dbReference>
<comment type="caution">
    <text evidence="2">The sequence shown here is derived from an EMBL/GenBank/DDBJ whole genome shotgun (WGS) entry which is preliminary data.</text>
</comment>
<proteinExistence type="predicted"/>
<keyword evidence="1" id="KW-1133">Transmembrane helix</keyword>
<gene>
    <name evidence="2" type="ORF">F8E02_03570</name>
</gene>
<sequence length="195" mass="21207">MDLKAPKLPKLPKITVSRRQALIAVGAAVALIAVVFIGWNLYLDHTKEQRVAAFGSHMAASEADLHRLHEAVSTHMRSSPDHLSIGETDAYMRQFGALAEYGRGVTAYHRQVIAADVVPMSYAGAQAAYIRALESLNRAFSLWSSAAAAYDAKAYAAAKDNLKEADGAWKEYLAAVEEYERELRAAESGEEISPA</sequence>
<keyword evidence="1" id="KW-0472">Membrane</keyword>
<reference evidence="2 3" key="1">
    <citation type="submission" date="2019-10" db="EMBL/GenBank/DDBJ databases">
        <title>Isolation and characterization of Methanoculleus sp. Wushi-C6 from a hot spring well.</title>
        <authorList>
            <person name="Chen S.-C."/>
            <person name="Lan Z.-H."/>
            <person name="You Y.-T."/>
            <person name="Lai M.-C."/>
        </authorList>
    </citation>
    <scope>NUCLEOTIDE SEQUENCE [LARGE SCALE GENOMIC DNA]</scope>
    <source>
        <strain evidence="2 3">Wushi-C6</strain>
    </source>
</reference>
<keyword evidence="3" id="KW-1185">Reference proteome</keyword>
<keyword evidence="1" id="KW-0812">Transmembrane</keyword>
<protein>
    <submittedName>
        <fullName evidence="2">Uncharacterized protein</fullName>
    </submittedName>
</protein>
<feature type="transmembrane region" description="Helical" evidence="1">
    <location>
        <begin position="21"/>
        <end position="42"/>
    </location>
</feature>
<organism evidence="2 3">
    <name type="scientific">Methanoculleus caldifontis</name>
    <dbReference type="NCBI Taxonomy" id="2651577"/>
    <lineage>
        <taxon>Archaea</taxon>
        <taxon>Methanobacteriati</taxon>
        <taxon>Methanobacteriota</taxon>
        <taxon>Stenosarchaea group</taxon>
        <taxon>Methanomicrobia</taxon>
        <taxon>Methanomicrobiales</taxon>
        <taxon>Methanomicrobiaceae</taxon>
        <taxon>Methanoculleus</taxon>
    </lineage>
</organism>
<name>A0ABU3WZ73_9EURY</name>
<accession>A0ABU3WZ73</accession>
<evidence type="ECO:0000313" key="3">
    <source>
        <dbReference type="Proteomes" id="UP001281203"/>
    </source>
</evidence>